<dbReference type="InterPro" id="IPR051681">
    <property type="entry name" value="Ser/Thr_Kinases-Pseudokinases"/>
</dbReference>
<evidence type="ECO:0000259" key="3">
    <source>
        <dbReference type="PROSITE" id="PS50011"/>
    </source>
</evidence>
<accession>A0A397TDP1</accession>
<dbReference type="PROSITE" id="PS50011">
    <property type="entry name" value="PROTEIN_KINASE_DOM"/>
    <property type="match status" value="1"/>
</dbReference>
<reference evidence="4 5" key="1">
    <citation type="submission" date="2018-06" db="EMBL/GenBank/DDBJ databases">
        <title>Comparative genomics reveals the genomic features of Rhizophagus irregularis, R. cerebriforme, R. diaphanum and Gigaspora rosea, and their symbiotic lifestyle signature.</title>
        <authorList>
            <person name="Morin E."/>
            <person name="San Clemente H."/>
            <person name="Chen E.C.H."/>
            <person name="De La Providencia I."/>
            <person name="Hainaut M."/>
            <person name="Kuo A."/>
            <person name="Kohler A."/>
            <person name="Murat C."/>
            <person name="Tang N."/>
            <person name="Roy S."/>
            <person name="Loubradou J."/>
            <person name="Henrissat B."/>
            <person name="Grigoriev I.V."/>
            <person name="Corradi N."/>
            <person name="Roux C."/>
            <person name="Martin F.M."/>
        </authorList>
    </citation>
    <scope>NUCLEOTIDE SEQUENCE [LARGE SCALE GENOMIC DNA]</scope>
    <source>
        <strain evidence="4 5">DAOM 227022</strain>
    </source>
</reference>
<dbReference type="SUPFAM" id="SSF81901">
    <property type="entry name" value="HCP-like"/>
    <property type="match status" value="1"/>
</dbReference>
<dbReference type="CDD" id="cd21037">
    <property type="entry name" value="MLKL_NTD"/>
    <property type="match status" value="1"/>
</dbReference>
<dbReference type="PANTHER" id="PTHR44329">
    <property type="entry name" value="SERINE/THREONINE-PROTEIN KINASE TNNI3K-RELATED"/>
    <property type="match status" value="1"/>
</dbReference>
<dbReference type="Gene3D" id="1.25.40.10">
    <property type="entry name" value="Tetratricopeptide repeat domain"/>
    <property type="match status" value="1"/>
</dbReference>
<organism evidence="4 5">
    <name type="scientific">Glomus cerebriforme</name>
    <dbReference type="NCBI Taxonomy" id="658196"/>
    <lineage>
        <taxon>Eukaryota</taxon>
        <taxon>Fungi</taxon>
        <taxon>Fungi incertae sedis</taxon>
        <taxon>Mucoromycota</taxon>
        <taxon>Glomeromycotina</taxon>
        <taxon>Glomeromycetes</taxon>
        <taxon>Glomerales</taxon>
        <taxon>Glomeraceae</taxon>
        <taxon>Glomus</taxon>
    </lineage>
</organism>
<evidence type="ECO:0000256" key="1">
    <source>
        <dbReference type="ARBA" id="ARBA00022741"/>
    </source>
</evidence>
<evidence type="ECO:0000313" key="4">
    <source>
        <dbReference type="EMBL" id="RIA93091.1"/>
    </source>
</evidence>
<dbReference type="OrthoDB" id="2320838at2759"/>
<dbReference type="InterPro" id="IPR006597">
    <property type="entry name" value="Sel1-like"/>
</dbReference>
<dbReference type="InterPro" id="IPR008266">
    <property type="entry name" value="Tyr_kinase_AS"/>
</dbReference>
<keyword evidence="2" id="KW-0067">ATP-binding</keyword>
<dbReference type="InterPro" id="IPR059179">
    <property type="entry name" value="MLKL-like_MCAfunc"/>
</dbReference>
<dbReference type="InterPro" id="IPR011009">
    <property type="entry name" value="Kinase-like_dom_sf"/>
</dbReference>
<dbReference type="InterPro" id="IPR011990">
    <property type="entry name" value="TPR-like_helical_dom_sf"/>
</dbReference>
<evidence type="ECO:0000313" key="5">
    <source>
        <dbReference type="Proteomes" id="UP000265703"/>
    </source>
</evidence>
<keyword evidence="5" id="KW-1185">Reference proteome</keyword>
<dbReference type="Pfam" id="PF07714">
    <property type="entry name" value="PK_Tyr_Ser-Thr"/>
    <property type="match status" value="1"/>
</dbReference>
<gene>
    <name evidence="4" type="ORF">C1645_804225</name>
</gene>
<dbReference type="GO" id="GO:0097527">
    <property type="term" value="P:necroptotic signaling pathway"/>
    <property type="evidence" value="ECO:0007669"/>
    <property type="project" value="TreeGrafter"/>
</dbReference>
<dbReference type="GO" id="GO:0007166">
    <property type="term" value="P:cell surface receptor signaling pathway"/>
    <property type="evidence" value="ECO:0007669"/>
    <property type="project" value="InterPro"/>
</dbReference>
<dbReference type="SUPFAM" id="SSF56112">
    <property type="entry name" value="Protein kinase-like (PK-like)"/>
    <property type="match status" value="1"/>
</dbReference>
<dbReference type="PANTHER" id="PTHR44329:SF298">
    <property type="entry name" value="MIXED LINEAGE KINASE DOMAIN-LIKE PROTEIN"/>
    <property type="match status" value="1"/>
</dbReference>
<name>A0A397TDP1_9GLOM</name>
<sequence>MASNVDSAFKIAGNVIGPYIPLFKKATALIDEIVKIYETAECNKAFCDALVERVTLSSGAIETLKCRKQKNEDNFRNVEYYKAFNRFIYVLTDIKEFVADISNIGVFKKYAQAHFIKEKFETLTKNYDVAMNDLHFNIAVANEEQRRIEAEALKKDLSNMTKYFEKMDDKLVNICDEIMYIKKRIDDDNDGDKPLHGVNKINSKELIHPARPKSDDKRGKDPNFVIKKIYRGQDVACKFTKEEIETSSKTQRILEILMKLSECKYILQFYGTSSIENRNVMVFDWAERGNLRELYDRKDIKWYCKVRIALDICRGLIFLQSVNILHHDLRCENILMTESLEPKIYNFELARSFDGKTTMLDPTAGDILRWMAPEKLTNTPYTTQCEIFSFGMLLWELTFEKIPYKGWEGEKVMKHVKKGGRERITFGTSIPEIYQEEYKNIINGTWKQSPHERISFVRLWDLLDELNNSIHHMFEDNSQGLLSDKTLVSDGSKETDADFEISDEDNKSVKPVISLEEGIKAFKKKEHQQAWECFEFHAENKNTEAKYWKGRYLWEEYLDNIKGRKEEGRELLKEAADEGNSDAQLRYAFTFKHVLDEGNKQIFLEYLKKAAIEGNNSIAQFNLGDIYCKGKRDIIPKNEEEGIKWLKKAALQGNDKAINLLHDLRKSLYDDSFEINN</sequence>
<dbReference type="SMART" id="SM00671">
    <property type="entry name" value="SEL1"/>
    <property type="match status" value="2"/>
</dbReference>
<dbReference type="STRING" id="658196.A0A397TDP1"/>
<keyword evidence="4" id="KW-0808">Transferase</keyword>
<dbReference type="InterPro" id="IPR036537">
    <property type="entry name" value="Adaptor_Cbl_N_dom_sf"/>
</dbReference>
<dbReference type="EMBL" id="QKYT01000111">
    <property type="protein sequence ID" value="RIA93091.1"/>
    <property type="molecule type" value="Genomic_DNA"/>
</dbReference>
<dbReference type="AlphaFoldDB" id="A0A397TDP1"/>
<proteinExistence type="predicted"/>
<dbReference type="GO" id="GO:0004672">
    <property type="term" value="F:protein kinase activity"/>
    <property type="evidence" value="ECO:0007669"/>
    <property type="project" value="InterPro"/>
</dbReference>
<comment type="caution">
    <text evidence="4">The sequence shown here is derived from an EMBL/GenBank/DDBJ whole genome shotgun (WGS) entry which is preliminary data.</text>
</comment>
<dbReference type="PROSITE" id="PS00109">
    <property type="entry name" value="PROTEIN_KINASE_TYR"/>
    <property type="match status" value="1"/>
</dbReference>
<keyword evidence="4" id="KW-0418">Kinase</keyword>
<dbReference type="GO" id="GO:0005524">
    <property type="term" value="F:ATP binding"/>
    <property type="evidence" value="ECO:0007669"/>
    <property type="project" value="UniProtKB-KW"/>
</dbReference>
<dbReference type="Gene3D" id="1.20.930.20">
    <property type="entry name" value="Adaptor protein Cbl, N-terminal domain"/>
    <property type="match status" value="1"/>
</dbReference>
<protein>
    <submittedName>
        <fullName evidence="4">Kinase-like domain-containing protein</fullName>
    </submittedName>
</protein>
<dbReference type="Gene3D" id="1.10.510.10">
    <property type="entry name" value="Transferase(Phosphotransferase) domain 1"/>
    <property type="match status" value="1"/>
</dbReference>
<dbReference type="InterPro" id="IPR000719">
    <property type="entry name" value="Prot_kinase_dom"/>
</dbReference>
<feature type="domain" description="Protein kinase" evidence="3">
    <location>
        <begin position="212"/>
        <end position="474"/>
    </location>
</feature>
<dbReference type="Proteomes" id="UP000265703">
    <property type="component" value="Unassembled WGS sequence"/>
</dbReference>
<keyword evidence="1" id="KW-0547">Nucleotide-binding</keyword>
<evidence type="ECO:0000256" key="2">
    <source>
        <dbReference type="ARBA" id="ARBA00022840"/>
    </source>
</evidence>
<dbReference type="Pfam" id="PF08238">
    <property type="entry name" value="Sel1"/>
    <property type="match status" value="1"/>
</dbReference>
<dbReference type="InterPro" id="IPR001245">
    <property type="entry name" value="Ser-Thr/Tyr_kinase_cat_dom"/>
</dbReference>